<protein>
    <submittedName>
        <fullName evidence="2">Glycosyltransferase family 4 protein</fullName>
    </submittedName>
</protein>
<dbReference type="SUPFAM" id="SSF53756">
    <property type="entry name" value="UDP-Glycosyltransferase/glycogen phosphorylase"/>
    <property type="match status" value="1"/>
</dbReference>
<evidence type="ECO:0000313" key="3">
    <source>
        <dbReference type="Proteomes" id="UP000321307"/>
    </source>
</evidence>
<dbReference type="RefSeq" id="WP_147837808.1">
    <property type="nucleotide sequence ID" value="NZ_JAQSPV010000002.1"/>
</dbReference>
<sequence>MRVLHAAETIKGGVATVLRQLMLSQQDDAAIESLDCLVPDEQRDEVSTVRAAYVTTFHRTGRNIASFIRFFIGFSSLLLRKNPHVVHLHSTFAGVLGRVALILLWPIRRPKVIYCPHAFSFLMQGSEKQRKAFSLVEKALTGITDAIICVSEHERDKAIEYGFPAHKLHVIYNGVPAVADENTTSNPYPENVLNLLFVGRFDYQKGFDILITAMESLRGRPIHLTAVGGGVHNKDAPSDAAPQTTYTGWLNADALEPYFRHADVLIVPSRWEGFAMVPLEAMSYGLPVIASNCTSFPEMIEDRRTGLLFDLQQPEMLVRYLIDTPKEDWKRMGQEARQLFLLKFTAETMIDTTAVLYKKVLDA</sequence>
<reference evidence="2 3" key="1">
    <citation type="submission" date="2019-07" db="EMBL/GenBank/DDBJ databases">
        <title>Serratia strains were isolated from fresh produce.</title>
        <authorList>
            <person name="Cho G.-S."/>
            <person name="Stein M."/>
            <person name="Lee W."/>
            <person name="Suh S.H."/>
            <person name="Franz C.M.A.P."/>
        </authorList>
    </citation>
    <scope>NUCLEOTIDE SEQUENCE [LARGE SCALE GENOMIC DNA]</scope>
    <source>
        <strain evidence="2 3">S17</strain>
    </source>
</reference>
<comment type="caution">
    <text evidence="2">The sequence shown here is derived from an EMBL/GenBank/DDBJ whole genome shotgun (WGS) entry which is preliminary data.</text>
</comment>
<dbReference type="Pfam" id="PF13692">
    <property type="entry name" value="Glyco_trans_1_4"/>
    <property type="match status" value="1"/>
</dbReference>
<dbReference type="GO" id="GO:0016757">
    <property type="term" value="F:glycosyltransferase activity"/>
    <property type="evidence" value="ECO:0007669"/>
    <property type="project" value="TreeGrafter"/>
</dbReference>
<name>A0A9X9C5Z3_9GAMM</name>
<dbReference type="AlphaFoldDB" id="A0A9X9C5Z3"/>
<organism evidence="2 3">
    <name type="scientific">Serratia ureilytica</name>
    <dbReference type="NCBI Taxonomy" id="300181"/>
    <lineage>
        <taxon>Bacteria</taxon>
        <taxon>Pseudomonadati</taxon>
        <taxon>Pseudomonadota</taxon>
        <taxon>Gammaproteobacteria</taxon>
        <taxon>Enterobacterales</taxon>
        <taxon>Yersiniaceae</taxon>
        <taxon>Serratia</taxon>
    </lineage>
</organism>
<dbReference type="PANTHER" id="PTHR45947">
    <property type="entry name" value="SULFOQUINOVOSYL TRANSFERASE SQD2"/>
    <property type="match status" value="1"/>
</dbReference>
<dbReference type="Proteomes" id="UP000321307">
    <property type="component" value="Unassembled WGS sequence"/>
</dbReference>
<evidence type="ECO:0000259" key="1">
    <source>
        <dbReference type="Pfam" id="PF13439"/>
    </source>
</evidence>
<dbReference type="PANTHER" id="PTHR45947:SF3">
    <property type="entry name" value="SULFOQUINOVOSYL TRANSFERASE SQD2"/>
    <property type="match status" value="1"/>
</dbReference>
<dbReference type="InterPro" id="IPR028098">
    <property type="entry name" value="Glyco_trans_4-like_N"/>
</dbReference>
<dbReference type="Pfam" id="PF13439">
    <property type="entry name" value="Glyco_transf_4"/>
    <property type="match status" value="1"/>
</dbReference>
<accession>A0A9X9C5Z3</accession>
<dbReference type="InterPro" id="IPR050194">
    <property type="entry name" value="Glycosyltransferase_grp1"/>
</dbReference>
<evidence type="ECO:0000313" key="2">
    <source>
        <dbReference type="EMBL" id="TXE32784.1"/>
    </source>
</evidence>
<dbReference type="EMBL" id="VOUP01000001">
    <property type="protein sequence ID" value="TXE32784.1"/>
    <property type="molecule type" value="Genomic_DNA"/>
</dbReference>
<dbReference type="Gene3D" id="3.40.50.2000">
    <property type="entry name" value="Glycogen Phosphorylase B"/>
    <property type="match status" value="2"/>
</dbReference>
<feature type="domain" description="Glycosyltransferase subfamily 4-like N-terminal" evidence="1">
    <location>
        <begin position="12"/>
        <end position="176"/>
    </location>
</feature>
<proteinExistence type="predicted"/>
<gene>
    <name evidence="2" type="ORF">FOT63_01615</name>
</gene>